<gene>
    <name evidence="2" type="ORF">H0921_16495</name>
</gene>
<dbReference type="AlphaFoldDB" id="A0A7V8VGS1"/>
<evidence type="ECO:0000313" key="3">
    <source>
        <dbReference type="Proteomes" id="UP000542342"/>
    </source>
</evidence>
<dbReference type="Proteomes" id="UP000542342">
    <property type="component" value="Unassembled WGS sequence"/>
</dbReference>
<proteinExistence type="predicted"/>
<dbReference type="RefSeq" id="WP_194539619.1">
    <property type="nucleotide sequence ID" value="NZ_JACEFB010000018.1"/>
</dbReference>
<keyword evidence="3" id="KW-1185">Reference proteome</keyword>
<keyword evidence="1" id="KW-0812">Transmembrane</keyword>
<feature type="transmembrane region" description="Helical" evidence="1">
    <location>
        <begin position="21"/>
        <end position="41"/>
    </location>
</feature>
<dbReference type="EMBL" id="JACEFB010000018">
    <property type="protein sequence ID" value="MBA2227760.1"/>
    <property type="molecule type" value="Genomic_DNA"/>
</dbReference>
<accession>A0A7V8VGS1</accession>
<evidence type="ECO:0000313" key="2">
    <source>
        <dbReference type="EMBL" id="MBA2227760.1"/>
    </source>
</evidence>
<keyword evidence="1" id="KW-0472">Membrane</keyword>
<keyword evidence="1" id="KW-1133">Transmembrane helix</keyword>
<reference evidence="2 3" key="1">
    <citation type="submission" date="2020-07" db="EMBL/GenBank/DDBJ databases">
        <title>Thermogemmata thermophila gen. nov., sp. nov., a novel moderate thermophilic planctomycete from a Kamchatka hot spring.</title>
        <authorList>
            <person name="Elcheninov A.G."/>
            <person name="Podosokorskaya O.A."/>
            <person name="Kovaleva O.L."/>
            <person name="Novikov A."/>
            <person name="Bonch-Osmolovskaya E.A."/>
            <person name="Toshchakov S.V."/>
            <person name="Kublanov I.V."/>
        </authorList>
    </citation>
    <scope>NUCLEOTIDE SEQUENCE [LARGE SCALE GENOMIC DNA]</scope>
    <source>
        <strain evidence="2 3">2918</strain>
    </source>
</reference>
<comment type="caution">
    <text evidence="2">The sequence shown here is derived from an EMBL/GenBank/DDBJ whole genome shotgun (WGS) entry which is preliminary data.</text>
</comment>
<organism evidence="2 3">
    <name type="scientific">Thermogemmata fonticola</name>
    <dbReference type="NCBI Taxonomy" id="2755323"/>
    <lineage>
        <taxon>Bacteria</taxon>
        <taxon>Pseudomonadati</taxon>
        <taxon>Planctomycetota</taxon>
        <taxon>Planctomycetia</taxon>
        <taxon>Gemmatales</taxon>
        <taxon>Gemmataceae</taxon>
        <taxon>Thermogemmata</taxon>
    </lineage>
</organism>
<sequence length="89" mass="9639">MATMHIPHEANEHFERVADEVFLVTAVTGAALGAWLGMLAASGGGEVFRLLAAAVGVVAGSVLGTTAGRRWVLPLLARREERRYHRYRP</sequence>
<protein>
    <submittedName>
        <fullName evidence="2">Uncharacterized protein</fullName>
    </submittedName>
</protein>
<name>A0A7V8VGS1_9BACT</name>
<feature type="transmembrane region" description="Helical" evidence="1">
    <location>
        <begin position="47"/>
        <end position="68"/>
    </location>
</feature>
<evidence type="ECO:0000256" key="1">
    <source>
        <dbReference type="SAM" id="Phobius"/>
    </source>
</evidence>